<keyword evidence="3" id="KW-1185">Reference proteome</keyword>
<proteinExistence type="predicted"/>
<dbReference type="HOGENOM" id="CLU_3153735_0_0_5"/>
<dbReference type="KEGG" id="hni:W911_16440"/>
<feature type="compositionally biased region" description="Basic and acidic residues" evidence="1">
    <location>
        <begin position="39"/>
        <end position="48"/>
    </location>
</feature>
<gene>
    <name evidence="2" type="ORF">W911_16440</name>
</gene>
<organism evidence="2 3">
    <name type="scientific">Hyphomicrobium nitrativorans NL23</name>
    <dbReference type="NCBI Taxonomy" id="1029756"/>
    <lineage>
        <taxon>Bacteria</taxon>
        <taxon>Pseudomonadati</taxon>
        <taxon>Pseudomonadota</taxon>
        <taxon>Alphaproteobacteria</taxon>
        <taxon>Hyphomicrobiales</taxon>
        <taxon>Hyphomicrobiaceae</taxon>
        <taxon>Hyphomicrobium</taxon>
    </lineage>
</organism>
<evidence type="ECO:0000256" key="1">
    <source>
        <dbReference type="SAM" id="MobiDB-lite"/>
    </source>
</evidence>
<feature type="compositionally biased region" description="Low complexity" evidence="1">
    <location>
        <begin position="9"/>
        <end position="18"/>
    </location>
</feature>
<evidence type="ECO:0000313" key="2">
    <source>
        <dbReference type="EMBL" id="AHB50415.1"/>
    </source>
</evidence>
<feature type="region of interest" description="Disordered" evidence="1">
    <location>
        <begin position="1"/>
        <end position="48"/>
    </location>
</feature>
<evidence type="ECO:0000313" key="3">
    <source>
        <dbReference type="Proteomes" id="UP000018542"/>
    </source>
</evidence>
<reference evidence="2 3" key="1">
    <citation type="journal article" date="2014" name="Genome Announc.">
        <title>Complete Genome Sequence of Hyphomicrobium nitrativorans Strain NL23, a Denitrifying Bacterium Isolated from Biofilm of a Methanol-Fed Denitrification System Treating Seawater at the Montreal Biodome.</title>
        <authorList>
            <person name="Martineau C."/>
            <person name="Villeneuve C."/>
            <person name="Mauffrey F."/>
            <person name="Villemur R."/>
        </authorList>
    </citation>
    <scope>NUCLEOTIDE SEQUENCE [LARGE SCALE GENOMIC DNA]</scope>
    <source>
        <strain evidence="2">NL23</strain>
    </source>
</reference>
<dbReference type="EMBL" id="CP006912">
    <property type="protein sequence ID" value="AHB50415.1"/>
    <property type="molecule type" value="Genomic_DNA"/>
</dbReference>
<dbReference type="Proteomes" id="UP000018542">
    <property type="component" value="Chromosome"/>
</dbReference>
<dbReference type="PATRIC" id="fig|1029756.8.peg.3424"/>
<accession>V5SJY2</accession>
<name>V5SJY2_9HYPH</name>
<protein>
    <submittedName>
        <fullName evidence="2">Uncharacterized protein</fullName>
    </submittedName>
</protein>
<dbReference type="AlphaFoldDB" id="V5SJY2"/>
<sequence>MKLKVLRRSSGAGSPSPGTEDVDAALFRAKRLSPTSRAGVREGEDVRG</sequence>